<dbReference type="InterPro" id="IPR002156">
    <property type="entry name" value="RNaseH_domain"/>
</dbReference>
<reference evidence="4" key="2">
    <citation type="submission" date="2021-01" db="UniProtKB">
        <authorList>
            <consortium name="EnsemblPlants"/>
        </authorList>
    </citation>
    <scope>IDENTIFICATION</scope>
</reference>
<evidence type="ECO:0000256" key="2">
    <source>
        <dbReference type="ARBA" id="ARBA00022679"/>
    </source>
</evidence>
<dbReference type="Pfam" id="PF00201">
    <property type="entry name" value="UDPGT"/>
    <property type="match status" value="1"/>
</dbReference>
<reference evidence="4 5" key="1">
    <citation type="journal article" date="2016" name="G3 (Bethesda)">
        <title>First Draft Assembly and Annotation of the Genome of a California Endemic Oak Quercus lobata Nee (Fagaceae).</title>
        <authorList>
            <person name="Sork V.L."/>
            <person name="Fitz-Gibbon S.T."/>
            <person name="Puiu D."/>
            <person name="Crepeau M."/>
            <person name="Gugger P.F."/>
            <person name="Sherman R."/>
            <person name="Stevens K."/>
            <person name="Langley C.H."/>
            <person name="Pellegrini M."/>
            <person name="Salzberg S.L."/>
        </authorList>
    </citation>
    <scope>NUCLEOTIDE SEQUENCE [LARGE SCALE GENOMIC DNA]</scope>
    <source>
        <strain evidence="4 5">cv. SW786</strain>
    </source>
</reference>
<evidence type="ECO:0000313" key="4">
    <source>
        <dbReference type="EnsemblPlants" id="QL06p048711:mrna"/>
    </source>
</evidence>
<dbReference type="PANTHER" id="PTHR11926:SF1512">
    <property type="entry name" value="GLYCOSYLTRANSFERASE"/>
    <property type="match status" value="1"/>
</dbReference>
<dbReference type="InterPro" id="IPR012337">
    <property type="entry name" value="RNaseH-like_sf"/>
</dbReference>
<dbReference type="EMBL" id="LRBV02000006">
    <property type="status" value="NOT_ANNOTATED_CDS"/>
    <property type="molecule type" value="Genomic_DNA"/>
</dbReference>
<name>A0A7N2LZ99_QUELO</name>
<feature type="domain" description="RNase H type-1" evidence="3">
    <location>
        <begin position="44"/>
        <end position="166"/>
    </location>
</feature>
<dbReference type="Pfam" id="PF13456">
    <property type="entry name" value="RVT_3"/>
    <property type="match status" value="1"/>
</dbReference>
<dbReference type="InterPro" id="IPR035595">
    <property type="entry name" value="UDP_glycos_trans_CS"/>
</dbReference>
<dbReference type="FunFam" id="3.40.50.2000:FF:000027">
    <property type="entry name" value="Glycosyltransferase"/>
    <property type="match status" value="1"/>
</dbReference>
<dbReference type="GO" id="GO:0080043">
    <property type="term" value="F:quercetin 3-O-glucosyltransferase activity"/>
    <property type="evidence" value="ECO:0007669"/>
    <property type="project" value="TreeGrafter"/>
</dbReference>
<dbReference type="SUPFAM" id="SSF53756">
    <property type="entry name" value="UDP-Glycosyltransferase/glycogen phosphorylase"/>
    <property type="match status" value="1"/>
</dbReference>
<sequence>MELLQEYKAAQTIEGPADSPVQDQELHQVPTKWKPPCSNFYKANFDGAVFQDLQKAGIGVVIRDSNGEVIGALSESSFLPATVEDVEAIACRKAVSFARDLGLEKVVFEGDSKTIIRAINSDFTCLASSGHIVDDVRTLALFFNSFSFIHAKRSGNAVADKLAKLAKYTHSKVCKAQSSESYPNSETQVFDSNSLKIGSMGSEETPKPHAVFLPYPSQGHLTPMMRLAKLVHSRGFHITFVNTEFNHRRLIRSKGLDYVKGLPDFRFETIPEGLPPSDRDATQDIPALCDSIRKNCLAPFKELVLKLNSSESEVPLVTCIISDGFMSFAIKAGEELGIPEVQFWTASACGFLGYLYFTELIKRGIIPFKDESFKYDGTLETPINWIPGMKNIRLMDLPSFIRTTDINEILFDYSGSETRNCLNSSAIIFNTFDELEHDVIEEITAKFPHIYNIGPLSLLERHLPENQFMSISSSLWKEDSKCLQWLDKREPNSVVYINYGSMTIITKQQFDEFAWGLANSKHTFLWIVRPDVVMGDSIILPEEFFEETKDRGLLTTWCPQEKVLAHPSIGVYLTHCGWNSMLESVCAGVPIICWPFFAEQQTNCRYACTTWEIGVEVNEDVKRDEIEALVKEMMEGEKGKAARQKASEWKKKAMEATNIEGSSYKNFERLIKEALLIGE</sequence>
<dbReference type="EnsemblPlants" id="QL06p048711:mrna">
    <property type="protein sequence ID" value="QL06p048711:mrna"/>
    <property type="gene ID" value="QL06p048711"/>
</dbReference>
<evidence type="ECO:0000313" key="5">
    <source>
        <dbReference type="Proteomes" id="UP000594261"/>
    </source>
</evidence>
<dbReference type="Gene3D" id="3.40.50.2000">
    <property type="entry name" value="Glycogen Phosphorylase B"/>
    <property type="match status" value="2"/>
</dbReference>
<dbReference type="SUPFAM" id="SSF53098">
    <property type="entry name" value="Ribonuclease H-like"/>
    <property type="match status" value="1"/>
</dbReference>
<dbReference type="PROSITE" id="PS00375">
    <property type="entry name" value="UDPGT"/>
    <property type="match status" value="1"/>
</dbReference>
<proteinExistence type="inferred from homology"/>
<accession>A0A7N2LZ99</accession>
<dbReference type="Gramene" id="QL06p048711:mrna">
    <property type="protein sequence ID" value="QL06p048711:mrna"/>
    <property type="gene ID" value="QL06p048711"/>
</dbReference>
<dbReference type="AlphaFoldDB" id="A0A7N2LZ99"/>
<dbReference type="CDD" id="cd06222">
    <property type="entry name" value="RNase_H_like"/>
    <property type="match status" value="1"/>
</dbReference>
<dbReference type="OMA" id="MMMEGDV"/>
<dbReference type="CDD" id="cd03784">
    <property type="entry name" value="GT1_Gtf-like"/>
    <property type="match status" value="1"/>
</dbReference>
<organism evidence="4 5">
    <name type="scientific">Quercus lobata</name>
    <name type="common">Valley oak</name>
    <dbReference type="NCBI Taxonomy" id="97700"/>
    <lineage>
        <taxon>Eukaryota</taxon>
        <taxon>Viridiplantae</taxon>
        <taxon>Streptophyta</taxon>
        <taxon>Embryophyta</taxon>
        <taxon>Tracheophyta</taxon>
        <taxon>Spermatophyta</taxon>
        <taxon>Magnoliopsida</taxon>
        <taxon>eudicotyledons</taxon>
        <taxon>Gunneridae</taxon>
        <taxon>Pentapetalae</taxon>
        <taxon>rosids</taxon>
        <taxon>fabids</taxon>
        <taxon>Fagales</taxon>
        <taxon>Fagaceae</taxon>
        <taxon>Quercus</taxon>
    </lineage>
</organism>
<comment type="similarity">
    <text evidence="1">Belongs to the UDP-glycosyltransferase family.</text>
</comment>
<protein>
    <recommendedName>
        <fullName evidence="3">RNase H type-1 domain-containing protein</fullName>
    </recommendedName>
</protein>
<dbReference type="GO" id="GO:0003676">
    <property type="term" value="F:nucleic acid binding"/>
    <property type="evidence" value="ECO:0007669"/>
    <property type="project" value="InterPro"/>
</dbReference>
<dbReference type="PANTHER" id="PTHR11926">
    <property type="entry name" value="GLUCOSYL/GLUCURONOSYL TRANSFERASES"/>
    <property type="match status" value="1"/>
</dbReference>
<dbReference type="InterPro" id="IPR044730">
    <property type="entry name" value="RNase_H-like_dom_plant"/>
</dbReference>
<dbReference type="InterPro" id="IPR002213">
    <property type="entry name" value="UDP_glucos_trans"/>
</dbReference>
<dbReference type="InParanoid" id="A0A7N2LZ99"/>
<dbReference type="FunFam" id="3.40.50.2000:FF:000055">
    <property type="entry name" value="Glycosyltransferase"/>
    <property type="match status" value="1"/>
</dbReference>
<dbReference type="InterPro" id="IPR036397">
    <property type="entry name" value="RNaseH_sf"/>
</dbReference>
<evidence type="ECO:0000259" key="3">
    <source>
        <dbReference type="Pfam" id="PF13456"/>
    </source>
</evidence>
<dbReference type="Gene3D" id="3.30.420.10">
    <property type="entry name" value="Ribonuclease H-like superfamily/Ribonuclease H"/>
    <property type="match status" value="1"/>
</dbReference>
<evidence type="ECO:0000256" key="1">
    <source>
        <dbReference type="ARBA" id="ARBA00009995"/>
    </source>
</evidence>
<dbReference type="Proteomes" id="UP000594261">
    <property type="component" value="Chromosome 6"/>
</dbReference>
<keyword evidence="5" id="KW-1185">Reference proteome</keyword>
<dbReference type="GO" id="GO:0080044">
    <property type="term" value="F:quercetin 7-O-glucosyltransferase activity"/>
    <property type="evidence" value="ECO:0007669"/>
    <property type="project" value="TreeGrafter"/>
</dbReference>
<keyword evidence="2" id="KW-0808">Transferase</keyword>
<dbReference type="GO" id="GO:0004523">
    <property type="term" value="F:RNA-DNA hybrid ribonuclease activity"/>
    <property type="evidence" value="ECO:0007669"/>
    <property type="project" value="InterPro"/>
</dbReference>